<evidence type="ECO:0000313" key="3">
    <source>
        <dbReference type="Proteomes" id="UP000253606"/>
    </source>
</evidence>
<name>A0A2Z5G627_9BACT</name>
<dbReference type="RefSeq" id="WP_114209201.1">
    <property type="nucleotide sequence ID" value="NZ_CP030840.1"/>
</dbReference>
<organism evidence="2 3">
    <name type="scientific">Acidisarcina polymorpha</name>
    <dbReference type="NCBI Taxonomy" id="2211140"/>
    <lineage>
        <taxon>Bacteria</taxon>
        <taxon>Pseudomonadati</taxon>
        <taxon>Acidobacteriota</taxon>
        <taxon>Terriglobia</taxon>
        <taxon>Terriglobales</taxon>
        <taxon>Acidobacteriaceae</taxon>
        <taxon>Acidisarcina</taxon>
    </lineage>
</organism>
<feature type="signal peptide" evidence="1">
    <location>
        <begin position="1"/>
        <end position="26"/>
    </location>
</feature>
<dbReference type="OrthoDB" id="128240at2"/>
<reference evidence="2 3" key="1">
    <citation type="journal article" date="2018" name="Front. Microbiol.">
        <title>Hydrolytic Capabilities as a Key to Environmental Success: Chitinolytic and Cellulolytic Acidobacteria From Acidic Sub-arctic Soils and Boreal Peatlands.</title>
        <authorList>
            <person name="Belova S.E."/>
            <person name="Ravin N.V."/>
            <person name="Pankratov T.A."/>
            <person name="Rakitin A.L."/>
            <person name="Ivanova A.A."/>
            <person name="Beletsky A.V."/>
            <person name="Mardanov A.V."/>
            <person name="Sinninghe Damste J.S."/>
            <person name="Dedysh S.N."/>
        </authorList>
    </citation>
    <scope>NUCLEOTIDE SEQUENCE [LARGE SCALE GENOMIC DNA]</scope>
    <source>
        <strain evidence="2 3">SBC82</strain>
    </source>
</reference>
<evidence type="ECO:0000256" key="1">
    <source>
        <dbReference type="SAM" id="SignalP"/>
    </source>
</evidence>
<keyword evidence="1" id="KW-0732">Signal</keyword>
<feature type="chain" id="PRO_5016443240" description="Adhesin domain-containing protein" evidence="1">
    <location>
        <begin position="27"/>
        <end position="288"/>
    </location>
</feature>
<dbReference type="EMBL" id="CP030840">
    <property type="protein sequence ID" value="AXC14419.1"/>
    <property type="molecule type" value="Genomic_DNA"/>
</dbReference>
<protein>
    <recommendedName>
        <fullName evidence="4">Adhesin domain-containing protein</fullName>
    </recommendedName>
</protein>
<sequence>MRRLIQPLLVMSIALVAIVSSKATYASVQPGSWTTAPCTDDEVNTHNRSWWGHQQQVCELRTATIKLGSSHLAVKSENGGIEVTGEDRSDVAIEARVRAWSGSESDAREILKQVSIETAGDSIRDNGPHFHIGNSGYAINYRLRVPRSLAVDLKSSNGGIDIAHLNGDIHFETTNGGVGLNDLAGDVHGQTVNGGIDIVLTGESWSGRGLKAATTNGGITLKVPSRYSAHLETGTVNGGIHLNFPITIQGEIKNHLSTNLGVGGATIEASTTNGGVEINPADTTNGSL</sequence>
<dbReference type="KEGG" id="abas:ACPOL_5165"/>
<evidence type="ECO:0000313" key="2">
    <source>
        <dbReference type="EMBL" id="AXC14419.1"/>
    </source>
</evidence>
<dbReference type="Proteomes" id="UP000253606">
    <property type="component" value="Chromosome"/>
</dbReference>
<gene>
    <name evidence="2" type="ORF">ACPOL_5165</name>
</gene>
<evidence type="ECO:0008006" key="4">
    <source>
        <dbReference type="Google" id="ProtNLM"/>
    </source>
</evidence>
<accession>A0A2Z5G627</accession>
<proteinExistence type="predicted"/>
<dbReference type="AlphaFoldDB" id="A0A2Z5G627"/>
<keyword evidence="3" id="KW-1185">Reference proteome</keyword>